<evidence type="ECO:0000256" key="1">
    <source>
        <dbReference type="SAM" id="Phobius"/>
    </source>
</evidence>
<protein>
    <recommendedName>
        <fullName evidence="4">G protein-coupled receptor</fullName>
    </recommendedName>
</protein>
<accession>A0AAV5THF7</accession>
<reference evidence="2" key="1">
    <citation type="submission" date="2023-10" db="EMBL/GenBank/DDBJ databases">
        <title>Genome assembly of Pristionchus species.</title>
        <authorList>
            <person name="Yoshida K."/>
            <person name="Sommer R.J."/>
        </authorList>
    </citation>
    <scope>NUCLEOTIDE SEQUENCE</scope>
    <source>
        <strain evidence="2">RS0144</strain>
    </source>
</reference>
<feature type="transmembrane region" description="Helical" evidence="1">
    <location>
        <begin position="31"/>
        <end position="55"/>
    </location>
</feature>
<evidence type="ECO:0000313" key="3">
    <source>
        <dbReference type="Proteomes" id="UP001432027"/>
    </source>
</evidence>
<name>A0AAV5THF7_9BILA</name>
<gene>
    <name evidence="2" type="ORF">PENTCL1PPCAC_15935</name>
</gene>
<evidence type="ECO:0008006" key="4">
    <source>
        <dbReference type="Google" id="ProtNLM"/>
    </source>
</evidence>
<organism evidence="2 3">
    <name type="scientific">Pristionchus entomophagus</name>
    <dbReference type="NCBI Taxonomy" id="358040"/>
    <lineage>
        <taxon>Eukaryota</taxon>
        <taxon>Metazoa</taxon>
        <taxon>Ecdysozoa</taxon>
        <taxon>Nematoda</taxon>
        <taxon>Chromadorea</taxon>
        <taxon>Rhabditida</taxon>
        <taxon>Rhabditina</taxon>
        <taxon>Diplogasteromorpha</taxon>
        <taxon>Diplogasteroidea</taxon>
        <taxon>Neodiplogasteridae</taxon>
        <taxon>Pristionchus</taxon>
    </lineage>
</organism>
<feature type="transmembrane region" description="Helical" evidence="1">
    <location>
        <begin position="7"/>
        <end position="25"/>
    </location>
</feature>
<keyword evidence="1" id="KW-1133">Transmembrane helix</keyword>
<feature type="non-terminal residue" evidence="2">
    <location>
        <position position="1"/>
    </location>
</feature>
<comment type="caution">
    <text evidence="2">The sequence shown here is derived from an EMBL/GenBank/DDBJ whole genome shotgun (WGS) entry which is preliminary data.</text>
</comment>
<evidence type="ECO:0000313" key="2">
    <source>
        <dbReference type="EMBL" id="GMS93760.1"/>
    </source>
</evidence>
<dbReference type="EMBL" id="BTSX01000004">
    <property type="protein sequence ID" value="GMS93760.1"/>
    <property type="molecule type" value="Genomic_DNA"/>
</dbReference>
<keyword evidence="1" id="KW-0812">Transmembrane</keyword>
<dbReference type="AlphaFoldDB" id="A0AAV5THF7"/>
<proteinExistence type="predicted"/>
<dbReference type="Proteomes" id="UP001432027">
    <property type="component" value="Unassembled WGS sequence"/>
</dbReference>
<keyword evidence="1" id="KW-0472">Membrane</keyword>
<keyword evidence="3" id="KW-1185">Reference proteome</keyword>
<sequence>IMRFICAVEGFSGLMMYLVMLYFLLHSQRMINTIYLVPIDISSFLGVHLCVAIAFMNFNHIFYDGTLTIPLVGPTVQFVPKVWRDCIYEPLRESNSKSSTSSGAT</sequence>